<dbReference type="Pfam" id="PF25837">
    <property type="entry name" value="Apionate_lact_N"/>
    <property type="match status" value="1"/>
</dbReference>
<evidence type="ECO:0000313" key="4">
    <source>
        <dbReference type="Proteomes" id="UP000528286"/>
    </source>
</evidence>
<dbReference type="AlphaFoldDB" id="A0A7W6J9B1"/>
<sequence>MKNADAFRLTGTRKTEPPARVLRAGLLTAELLQDGLRTIRYGGVEVIRSISYLVRDRDWGTHSPSITGLAVEEAEGRFQVRYRARYGSPSASELVVDVFIEGSEERVVFRAIAFSPSGFETNRCGFCILHPIVGISGQWARVEHVDGTIENTRFPELIDPWQPFKDMRAISHEVLPGVLAECRMEGDIFEMEDQRNWSDASYKTYVRPLALPWPYHLRAGEAFEQTITLSLTDKRTNRLAVRQNSEANIVELALDDALHQVPSIGVVITPEEAKASRAALTSLADDRRPQLLLFHFDPLAGNDEEAIADFASMAAMHQGETAIEIALPCRLSPAEECSGIAAVLERCGFRPGSIMISPAVDRQSTPPGSRWPECPPLQQVYAAAHEAFGSIPIGGGMLSYFTELNRKRVPAETLSYISHATNPIVHAADDLSVMQTLEALPFITRSVRAIYGSKPYRLGPSTIAMRQNPYGSRTMDNPDGERVPMANRDPRHNAAFGAAFALGYAAAVLPGGPSHLTLSSLTGPFGLFAGPGEPVAEGGMRPLAEPILTLATQAGKMARLLEDPAGGRVVGMQIENPHGKQLLLANLSPVELDVRLPQAPQGLLRRIGAYGLLLESVA</sequence>
<accession>A0A7W6J9B1</accession>
<comment type="caution">
    <text evidence="3">The sequence shown here is derived from an EMBL/GenBank/DDBJ whole genome shotgun (WGS) entry which is preliminary data.</text>
</comment>
<name>A0A7W6J9B1_9HYPH</name>
<dbReference type="Proteomes" id="UP000528286">
    <property type="component" value="Unassembled WGS sequence"/>
</dbReference>
<protein>
    <submittedName>
        <fullName evidence="3">Uncharacterized protein</fullName>
    </submittedName>
</protein>
<keyword evidence="4" id="KW-1185">Reference proteome</keyword>
<dbReference type="Pfam" id="PF25838">
    <property type="entry name" value="Apionate_lact_M"/>
    <property type="match status" value="1"/>
</dbReference>
<dbReference type="EMBL" id="JACIEZ010000008">
    <property type="protein sequence ID" value="MBB4066317.1"/>
    <property type="molecule type" value="Genomic_DNA"/>
</dbReference>
<gene>
    <name evidence="3" type="ORF">GGR23_003532</name>
</gene>
<organism evidence="3 4">
    <name type="scientific">Gellertiella hungarica</name>
    <dbReference type="NCBI Taxonomy" id="1572859"/>
    <lineage>
        <taxon>Bacteria</taxon>
        <taxon>Pseudomonadati</taxon>
        <taxon>Pseudomonadota</taxon>
        <taxon>Alphaproteobacteria</taxon>
        <taxon>Hyphomicrobiales</taxon>
        <taxon>Rhizobiaceae</taxon>
        <taxon>Gellertiella</taxon>
    </lineage>
</organism>
<feature type="domain" description="D-apionate lactonase TIM barrel" evidence="2">
    <location>
        <begin position="264"/>
        <end position="555"/>
    </location>
</feature>
<dbReference type="InterPro" id="IPR058788">
    <property type="entry name" value="ApnL_N"/>
</dbReference>
<proteinExistence type="predicted"/>
<feature type="domain" description="D-apionate lactonase N-terminal" evidence="1">
    <location>
        <begin position="8"/>
        <end position="233"/>
    </location>
</feature>
<dbReference type="InterPro" id="IPR058787">
    <property type="entry name" value="ApnL_M"/>
</dbReference>
<evidence type="ECO:0000313" key="3">
    <source>
        <dbReference type="EMBL" id="MBB4066317.1"/>
    </source>
</evidence>
<reference evidence="3 4" key="1">
    <citation type="submission" date="2020-08" db="EMBL/GenBank/DDBJ databases">
        <title>Genomic Encyclopedia of Type Strains, Phase IV (KMG-IV): sequencing the most valuable type-strain genomes for metagenomic binning, comparative biology and taxonomic classification.</title>
        <authorList>
            <person name="Goeker M."/>
        </authorList>
    </citation>
    <scope>NUCLEOTIDE SEQUENCE [LARGE SCALE GENOMIC DNA]</scope>
    <source>
        <strain evidence="3 4">DSM 29853</strain>
    </source>
</reference>
<dbReference type="RefSeq" id="WP_183367607.1">
    <property type="nucleotide sequence ID" value="NZ_JACIEZ010000008.1"/>
</dbReference>
<evidence type="ECO:0000259" key="2">
    <source>
        <dbReference type="Pfam" id="PF25838"/>
    </source>
</evidence>
<evidence type="ECO:0000259" key="1">
    <source>
        <dbReference type="Pfam" id="PF25837"/>
    </source>
</evidence>